<feature type="domain" description="KIB1-4 beta-propeller" evidence="2">
    <location>
        <begin position="13"/>
        <end position="110"/>
    </location>
</feature>
<dbReference type="EMBL" id="LRBV02000005">
    <property type="status" value="NOT_ANNOTATED_CDS"/>
    <property type="molecule type" value="Genomic_DNA"/>
</dbReference>
<reference evidence="3" key="2">
    <citation type="submission" date="2021-01" db="UniProtKB">
        <authorList>
            <consortium name="EnsemblPlants"/>
        </authorList>
    </citation>
    <scope>IDENTIFICATION</scope>
</reference>
<dbReference type="Gramene" id="QL05p073822:mrna">
    <property type="protein sequence ID" value="QL05p073822:mrna"/>
    <property type="gene ID" value="QL05p073822"/>
</dbReference>
<dbReference type="OMA" id="HEYLCEP"/>
<keyword evidence="1" id="KW-0812">Transmembrane</keyword>
<keyword evidence="4" id="KW-1185">Reference proteome</keyword>
<accession>A0A7N2LTB8</accession>
<dbReference type="Pfam" id="PF03478">
    <property type="entry name" value="Beta-prop_KIB1-4"/>
    <property type="match status" value="1"/>
</dbReference>
<dbReference type="PANTHER" id="PTHR44259">
    <property type="entry name" value="OS07G0183000 PROTEIN-RELATED"/>
    <property type="match status" value="1"/>
</dbReference>
<feature type="transmembrane region" description="Helical" evidence="1">
    <location>
        <begin position="242"/>
        <end position="267"/>
    </location>
</feature>
<dbReference type="InterPro" id="IPR005174">
    <property type="entry name" value="KIB1-4_b-propeller"/>
</dbReference>
<dbReference type="InParanoid" id="A0A7N2LTB8"/>
<organism evidence="3 4">
    <name type="scientific">Quercus lobata</name>
    <name type="common">Valley oak</name>
    <dbReference type="NCBI Taxonomy" id="97700"/>
    <lineage>
        <taxon>Eukaryota</taxon>
        <taxon>Viridiplantae</taxon>
        <taxon>Streptophyta</taxon>
        <taxon>Embryophyta</taxon>
        <taxon>Tracheophyta</taxon>
        <taxon>Spermatophyta</taxon>
        <taxon>Magnoliopsida</taxon>
        <taxon>eudicotyledons</taxon>
        <taxon>Gunneridae</taxon>
        <taxon>Pentapetalae</taxon>
        <taxon>rosids</taxon>
        <taxon>fabids</taxon>
        <taxon>Fagales</taxon>
        <taxon>Fagaceae</taxon>
        <taxon>Quercus</taxon>
    </lineage>
</organism>
<proteinExistence type="predicted"/>
<dbReference type="PANTHER" id="PTHR44259:SF108">
    <property type="entry name" value="F-BOX PROTEIN SKIP23-LIKE"/>
    <property type="match status" value="1"/>
</dbReference>
<keyword evidence="1" id="KW-1133">Transmembrane helix</keyword>
<reference evidence="3 4" key="1">
    <citation type="journal article" date="2016" name="G3 (Bethesda)">
        <title>First Draft Assembly and Annotation of the Genome of a California Endemic Oak Quercus lobata Nee (Fagaceae).</title>
        <authorList>
            <person name="Sork V.L."/>
            <person name="Fitz-Gibbon S.T."/>
            <person name="Puiu D."/>
            <person name="Crepeau M."/>
            <person name="Gugger P.F."/>
            <person name="Sherman R."/>
            <person name="Stevens K."/>
            <person name="Langley C.H."/>
            <person name="Pellegrini M."/>
            <person name="Salzberg S.L."/>
        </authorList>
    </citation>
    <scope>NUCLEOTIDE SEQUENCE [LARGE SCALE GENOMIC DNA]</scope>
    <source>
        <strain evidence="3 4">cv. SW786</strain>
    </source>
</reference>
<dbReference type="EnsemblPlants" id="QL05p073822:mrna">
    <property type="protein sequence ID" value="QL05p073822:mrna"/>
    <property type="gene ID" value="QL05p073822"/>
</dbReference>
<sequence length="271" mass="30418">MLAEKEGSDLRGFFSLSKGMTHQVLLPQANGKKCFSSQGWLITAGTDLSLNLLHPFTQLQKGLLRRSNLFHEYLCEPNGFSFDNFFSKFALSASPFQTLDYVVMAIVFTCDIGGPNPTLACHHVTTLPKELVEACGFCLEQLYLVESSSSLLLVSQGVCVWPVREGIDKWTWTYDNLFPKDSNSKTPRIDNWNYGTMGFKVFEVDLGGGKWKELKSLSIEHSSWEIILPYLLRHLISRDVELIAFTLLVVILVHIGQFLVVEAGIWASTTS</sequence>
<dbReference type="Proteomes" id="UP000594261">
    <property type="component" value="Chromosome 5"/>
</dbReference>
<dbReference type="AlphaFoldDB" id="A0A7N2LTB8"/>
<evidence type="ECO:0000313" key="3">
    <source>
        <dbReference type="EnsemblPlants" id="QL05p073822:mrna"/>
    </source>
</evidence>
<evidence type="ECO:0000256" key="1">
    <source>
        <dbReference type="SAM" id="Phobius"/>
    </source>
</evidence>
<dbReference type="InterPro" id="IPR050942">
    <property type="entry name" value="F-box_BR-signaling"/>
</dbReference>
<protein>
    <recommendedName>
        <fullName evidence="2">KIB1-4 beta-propeller domain-containing protein</fullName>
    </recommendedName>
</protein>
<name>A0A7N2LTB8_QUELO</name>
<evidence type="ECO:0000313" key="4">
    <source>
        <dbReference type="Proteomes" id="UP000594261"/>
    </source>
</evidence>
<evidence type="ECO:0000259" key="2">
    <source>
        <dbReference type="Pfam" id="PF03478"/>
    </source>
</evidence>
<keyword evidence="1" id="KW-0472">Membrane</keyword>